<gene>
    <name evidence="2" type="ORF">UFOPK3564_01682</name>
</gene>
<name>A0A6J7HNS4_9ZZZZ</name>
<reference evidence="2" key="1">
    <citation type="submission" date="2020-05" db="EMBL/GenBank/DDBJ databases">
        <authorList>
            <person name="Chiriac C."/>
            <person name="Salcher M."/>
            <person name="Ghai R."/>
            <person name="Kavagutti S V."/>
        </authorList>
    </citation>
    <scope>NUCLEOTIDE SEQUENCE</scope>
</reference>
<feature type="compositionally biased region" description="Basic and acidic residues" evidence="1">
    <location>
        <begin position="152"/>
        <end position="176"/>
    </location>
</feature>
<feature type="compositionally biased region" description="Basic and acidic residues" evidence="1">
    <location>
        <begin position="123"/>
        <end position="138"/>
    </location>
</feature>
<proteinExistence type="predicted"/>
<accession>A0A6J7HNS4</accession>
<dbReference type="AlphaFoldDB" id="A0A6J7HNS4"/>
<dbReference type="EMBL" id="CAFBMK010000091">
    <property type="protein sequence ID" value="CAB4918045.1"/>
    <property type="molecule type" value="Genomic_DNA"/>
</dbReference>
<feature type="region of interest" description="Disordered" evidence="1">
    <location>
        <begin position="121"/>
        <end position="180"/>
    </location>
</feature>
<protein>
    <submittedName>
        <fullName evidence="2">Unannotated protein</fullName>
    </submittedName>
</protein>
<sequence length="326" mass="35589">MDLRPAGAQRRPVRRLELVVDRTIDDVAQQLAGVERHLEVGGDDPQQRLGLTVREGHAGGRDARARAALAPVQTPHDVPADAQRVELVLGQEIREPRDPGVHLRAPELLVVGLLARRHPHQRRSAEEHLGGTLHEDGVVAHPGDIGAAGGRVPEDDRDGRDPHRGELGEVAEHPPPGDEDVELRRQVCAAGLHEVDQREAVLAGDLSDPQHLPQGVRVRRPAPHRGVVREHGALDPLDGPDPGHHARADDELRSPRHERLQLQERRVLVQQQLDPLAGQELTPRVVALDVPVAPSAAHLVEDRLQCGQALPHRVEVVREYSAGGVD</sequence>
<organism evidence="2">
    <name type="scientific">freshwater metagenome</name>
    <dbReference type="NCBI Taxonomy" id="449393"/>
    <lineage>
        <taxon>unclassified sequences</taxon>
        <taxon>metagenomes</taxon>
        <taxon>ecological metagenomes</taxon>
    </lineage>
</organism>
<feature type="compositionally biased region" description="Basic and acidic residues" evidence="1">
    <location>
        <begin position="241"/>
        <end position="255"/>
    </location>
</feature>
<evidence type="ECO:0000313" key="2">
    <source>
        <dbReference type="EMBL" id="CAB4918045.1"/>
    </source>
</evidence>
<feature type="region of interest" description="Disordered" evidence="1">
    <location>
        <begin position="207"/>
        <end position="255"/>
    </location>
</feature>
<evidence type="ECO:0000256" key="1">
    <source>
        <dbReference type="SAM" id="MobiDB-lite"/>
    </source>
</evidence>